<dbReference type="CDD" id="cd00229">
    <property type="entry name" value="SGNH_hydrolase"/>
    <property type="match status" value="1"/>
</dbReference>
<reference evidence="2 3" key="1">
    <citation type="submission" date="2019-10" db="EMBL/GenBank/DDBJ databases">
        <title>Description of Paenibacillus terrestris sp. nov.</title>
        <authorList>
            <person name="Carlier A."/>
            <person name="Qi S."/>
        </authorList>
    </citation>
    <scope>NUCLEOTIDE SEQUENCE [LARGE SCALE GENOMIC DNA]</scope>
    <source>
        <strain evidence="2 3">LMG 31458</strain>
    </source>
</reference>
<dbReference type="InterPro" id="IPR036514">
    <property type="entry name" value="SGNH_hydro_sf"/>
</dbReference>
<name>A0ABX1Y2I2_9BACL</name>
<evidence type="ECO:0000259" key="1">
    <source>
        <dbReference type="Pfam" id="PF13472"/>
    </source>
</evidence>
<dbReference type="GO" id="GO:0016787">
    <property type="term" value="F:hydrolase activity"/>
    <property type="evidence" value="ECO:0007669"/>
    <property type="project" value="UniProtKB-KW"/>
</dbReference>
<dbReference type="InterPro" id="IPR013830">
    <property type="entry name" value="SGNH_hydro"/>
</dbReference>
<dbReference type="InterPro" id="IPR051532">
    <property type="entry name" value="Ester_Hydrolysis_Enzymes"/>
</dbReference>
<comment type="caution">
    <text evidence="2">The sequence shown here is derived from an EMBL/GenBank/DDBJ whole genome shotgun (WGS) entry which is preliminary data.</text>
</comment>
<organism evidence="2 3">
    <name type="scientific">Paenibacillus phytorum</name>
    <dbReference type="NCBI Taxonomy" id="2654977"/>
    <lineage>
        <taxon>Bacteria</taxon>
        <taxon>Bacillati</taxon>
        <taxon>Bacillota</taxon>
        <taxon>Bacilli</taxon>
        <taxon>Bacillales</taxon>
        <taxon>Paenibacillaceae</taxon>
        <taxon>Paenibacillus</taxon>
    </lineage>
</organism>
<keyword evidence="2" id="KW-0378">Hydrolase</keyword>
<evidence type="ECO:0000313" key="2">
    <source>
        <dbReference type="EMBL" id="NOU74311.1"/>
    </source>
</evidence>
<dbReference type="PANTHER" id="PTHR30383:SF5">
    <property type="entry name" value="SGNH HYDROLASE-TYPE ESTERASE DOMAIN-CONTAINING PROTEIN"/>
    <property type="match status" value="1"/>
</dbReference>
<evidence type="ECO:0000313" key="3">
    <source>
        <dbReference type="Proteomes" id="UP000616779"/>
    </source>
</evidence>
<keyword evidence="3" id="KW-1185">Reference proteome</keyword>
<accession>A0ABX1Y2I2</accession>
<sequence>MMKNVSVGSVHEMQSKWVGKTWGTLGDSITEAGGYQPLIQSALGFSSVINYGKSGCPMTAGGDRDYGATTHVGKTIDASLDCVTIFAGVNDFRLDKPIGDIGTNDIYTFYGAYTTLIEDILAKNPRCRLSLWTPLQRDKDGYDIFYINAAGHRLSDYVEAIKHIGHLYALPVLNLYEQSGLNKLTLPSFTSDGLHPNEAGHQRIADMAIPFLLSL</sequence>
<dbReference type="EMBL" id="WHOA01000164">
    <property type="protein sequence ID" value="NOU74311.1"/>
    <property type="molecule type" value="Genomic_DNA"/>
</dbReference>
<proteinExistence type="predicted"/>
<dbReference type="Proteomes" id="UP000616779">
    <property type="component" value="Unassembled WGS sequence"/>
</dbReference>
<feature type="domain" description="SGNH hydrolase-type esterase" evidence="1">
    <location>
        <begin position="25"/>
        <end position="203"/>
    </location>
</feature>
<dbReference type="Gene3D" id="3.40.50.1110">
    <property type="entry name" value="SGNH hydrolase"/>
    <property type="match status" value="1"/>
</dbReference>
<protein>
    <submittedName>
        <fullName evidence="2">SGNH/GDSL hydrolase family protein</fullName>
    </submittedName>
</protein>
<dbReference type="Pfam" id="PF13472">
    <property type="entry name" value="Lipase_GDSL_2"/>
    <property type="match status" value="1"/>
</dbReference>
<dbReference type="SUPFAM" id="SSF52266">
    <property type="entry name" value="SGNH hydrolase"/>
    <property type="match status" value="1"/>
</dbReference>
<gene>
    <name evidence="2" type="ORF">GC098_23430</name>
</gene>
<dbReference type="PANTHER" id="PTHR30383">
    <property type="entry name" value="THIOESTERASE 1/PROTEASE 1/LYSOPHOSPHOLIPASE L1"/>
    <property type="match status" value="1"/>
</dbReference>